<sequence length="315" mass="36188">MRLPVNVVADGWLVGPCVRDLQDQMRMRADYWEYRGTDRRKFLVPYRRALDALAADEPVVIWTSPSWDDRVALWALCFQRLQHRPTEPDLSLVVVGEHEERKPPITFGIGYVSLKPAMARRAWETMRSLSLREVREKALFWKKLTAPSPILSGNPPRETRSRKEFFELGAYQAGFFPRLSERGLSLSTVDTLMLDLVDDTPRTPARIFMREGAKGDVFRQWFDLTGDVIHFKRIVQWATHEPAALIADLHGQPHMWRALYSLTAHGRSLLHDGLTSLDQAPPFPIWGVTAYDRKDPWVVVEEAGGRPHLRRLGEG</sequence>
<name>A0A9X3WYY6_9BACT</name>
<dbReference type="RefSeq" id="WP_272419502.1">
    <property type="nucleotide sequence ID" value="NZ_JAGTJJ010000003.1"/>
</dbReference>
<dbReference type="Proteomes" id="UP001151081">
    <property type="component" value="Unassembled WGS sequence"/>
</dbReference>
<dbReference type="AlphaFoldDB" id="A0A9X3WYY6"/>
<dbReference type="EMBL" id="JAGTJJ010000003">
    <property type="protein sequence ID" value="MDC3980874.1"/>
    <property type="molecule type" value="Genomic_DNA"/>
</dbReference>
<proteinExistence type="predicted"/>
<evidence type="ECO:0000313" key="1">
    <source>
        <dbReference type="EMBL" id="MDC3980874.1"/>
    </source>
</evidence>
<accession>A0A9X3WYY6</accession>
<reference evidence="1 2" key="1">
    <citation type="submission" date="2021-04" db="EMBL/GenBank/DDBJ databases">
        <title>Genome analysis of Polyangium sp.</title>
        <authorList>
            <person name="Li Y."/>
            <person name="Wang J."/>
        </authorList>
    </citation>
    <scope>NUCLEOTIDE SEQUENCE [LARGE SCALE GENOMIC DNA]</scope>
    <source>
        <strain evidence="1 2">SDU14</strain>
    </source>
</reference>
<evidence type="ECO:0000313" key="2">
    <source>
        <dbReference type="Proteomes" id="UP001151081"/>
    </source>
</evidence>
<comment type="caution">
    <text evidence="1">The sequence shown here is derived from an EMBL/GenBank/DDBJ whole genome shotgun (WGS) entry which is preliminary data.</text>
</comment>
<keyword evidence="2" id="KW-1185">Reference proteome</keyword>
<evidence type="ECO:0008006" key="3">
    <source>
        <dbReference type="Google" id="ProtNLM"/>
    </source>
</evidence>
<gene>
    <name evidence="1" type="ORF">KEG57_10225</name>
</gene>
<protein>
    <recommendedName>
        <fullName evidence="3">DUF1835 domain-containing protein</fullName>
    </recommendedName>
</protein>
<organism evidence="1 2">
    <name type="scientific">Polyangium jinanense</name>
    <dbReference type="NCBI Taxonomy" id="2829994"/>
    <lineage>
        <taxon>Bacteria</taxon>
        <taxon>Pseudomonadati</taxon>
        <taxon>Myxococcota</taxon>
        <taxon>Polyangia</taxon>
        <taxon>Polyangiales</taxon>
        <taxon>Polyangiaceae</taxon>
        <taxon>Polyangium</taxon>
    </lineage>
</organism>